<gene>
    <name evidence="2" type="ORF">HGR_12347</name>
</gene>
<feature type="signal peptide" evidence="1">
    <location>
        <begin position="1"/>
        <end position="21"/>
    </location>
</feature>
<evidence type="ECO:0000256" key="1">
    <source>
        <dbReference type="SAM" id="SignalP"/>
    </source>
</evidence>
<keyword evidence="3" id="KW-1185">Reference proteome</keyword>
<dbReference type="PANTHER" id="PTHR47199:SF2">
    <property type="entry name" value="PHOTOSYSTEM II STABILITY_ASSEMBLY FACTOR HCF136, CHLOROPLASTIC"/>
    <property type="match status" value="1"/>
</dbReference>
<evidence type="ECO:0000313" key="3">
    <source>
        <dbReference type="Proteomes" id="UP000016368"/>
    </source>
</evidence>
<dbReference type="Proteomes" id="UP000016368">
    <property type="component" value="Unassembled WGS sequence"/>
</dbReference>
<dbReference type="AlphaFoldDB" id="F3KVI2"/>
<comment type="caution">
    <text evidence="2">The sequence shown here is derived from an EMBL/GenBank/DDBJ whole genome shotgun (WGS) entry which is preliminary data.</text>
</comment>
<feature type="chain" id="PRO_5003302112" description="Photosynthesis system II assembly factor Ycf48/Hcf136-like domain-containing protein" evidence="1">
    <location>
        <begin position="22"/>
        <end position="380"/>
    </location>
</feature>
<dbReference type="EMBL" id="AEGR01000077">
    <property type="protein sequence ID" value="EGI76220.1"/>
    <property type="molecule type" value="Genomic_DNA"/>
</dbReference>
<dbReference type="eggNOG" id="COG4447">
    <property type="taxonomic scope" value="Bacteria"/>
</dbReference>
<name>F3KVI2_9BURK</name>
<evidence type="ECO:0000313" key="2">
    <source>
        <dbReference type="EMBL" id="EGI76220.1"/>
    </source>
</evidence>
<dbReference type="STRING" id="887062.HGR_12347"/>
<sequence>MTRRAALLGALAATSPAAILAAPRKARALTRPALSVARPMQANLQAIVRAGEGRRLVAAGERGLIVHSDDDGKSWVQARVPVSVTLTALCFADARVGWAVGNMGVVLLTEDGGASWRKSLDGEAGAQLALQAARALQASGGRTDSGGPAGMLIEEAQRLVEEGSDKPLLGVAWREDGSLLVVGAYGLAYASKDGGKSWQSQMHRLPNPDGLTYYGVAERGGESLLYGEQGLLLRSTGGDAAFTSMASPDAGSLFGAVSLREGPVLLLGLRGRIWRGVSSKRPWNLIQTHVDAALMAGTQLRDGRVLLAGAAGQVLLSRDGGEHFRPLGLRQRFPYTGVAQAQDGALLLVGVRGLLRLPPDELRAALASGGAASMNEKSGA</sequence>
<reference evidence="2 3" key="1">
    <citation type="journal article" date="2011" name="EMBO J.">
        <title>Structural diversity of bacterial flagellar motors.</title>
        <authorList>
            <person name="Chen S."/>
            <person name="Beeby M."/>
            <person name="Murphy G.E."/>
            <person name="Leadbetter J.R."/>
            <person name="Hendrixson D.R."/>
            <person name="Briegel A."/>
            <person name="Li Z."/>
            <person name="Shi J."/>
            <person name="Tocheva E.I."/>
            <person name="Muller A."/>
            <person name="Dobro M.J."/>
            <person name="Jensen G.J."/>
        </authorList>
    </citation>
    <scope>NUCLEOTIDE SEQUENCE [LARGE SCALE GENOMIC DNA]</scope>
    <source>
        <strain evidence="2 3">ATCC 19624</strain>
    </source>
</reference>
<organism evidence="2 3">
    <name type="scientific">Hylemonella gracilis ATCC 19624</name>
    <dbReference type="NCBI Taxonomy" id="887062"/>
    <lineage>
        <taxon>Bacteria</taxon>
        <taxon>Pseudomonadati</taxon>
        <taxon>Pseudomonadota</taxon>
        <taxon>Betaproteobacteria</taxon>
        <taxon>Burkholderiales</taxon>
        <taxon>Comamonadaceae</taxon>
        <taxon>Hylemonella</taxon>
    </lineage>
</organism>
<dbReference type="InterPro" id="IPR015943">
    <property type="entry name" value="WD40/YVTN_repeat-like_dom_sf"/>
</dbReference>
<proteinExistence type="predicted"/>
<accession>F3KVI2</accession>
<evidence type="ECO:0008006" key="4">
    <source>
        <dbReference type="Google" id="ProtNLM"/>
    </source>
</evidence>
<protein>
    <recommendedName>
        <fullName evidence="4">Photosynthesis system II assembly factor Ycf48/Hcf136-like domain-containing protein</fullName>
    </recommendedName>
</protein>
<dbReference type="SUPFAM" id="SSF110296">
    <property type="entry name" value="Oligoxyloglucan reducing end-specific cellobiohydrolase"/>
    <property type="match status" value="1"/>
</dbReference>
<dbReference type="PANTHER" id="PTHR47199">
    <property type="entry name" value="PHOTOSYSTEM II STABILITY/ASSEMBLY FACTOR HCF136, CHLOROPLASTIC"/>
    <property type="match status" value="1"/>
</dbReference>
<keyword evidence="1" id="KW-0732">Signal</keyword>
<dbReference type="Gene3D" id="2.130.10.10">
    <property type="entry name" value="YVTN repeat-like/Quinoprotein amine dehydrogenase"/>
    <property type="match status" value="1"/>
</dbReference>